<gene>
    <name evidence="2" type="ORF">PGH07_09965</name>
</gene>
<protein>
    <recommendedName>
        <fullName evidence="4">Lipoprotein</fullName>
    </recommendedName>
</protein>
<feature type="chain" id="PRO_5046037528" description="Lipoprotein" evidence="1">
    <location>
        <begin position="22"/>
        <end position="102"/>
    </location>
</feature>
<comment type="caution">
    <text evidence="2">The sequence shown here is derived from an EMBL/GenBank/DDBJ whole genome shotgun (WGS) entry which is preliminary data.</text>
</comment>
<evidence type="ECO:0000313" key="2">
    <source>
        <dbReference type="EMBL" id="MDM5272504.1"/>
    </source>
</evidence>
<accession>A0ABT7R085</accession>
<proteinExistence type="predicted"/>
<evidence type="ECO:0000313" key="3">
    <source>
        <dbReference type="Proteomes" id="UP001169069"/>
    </source>
</evidence>
<evidence type="ECO:0008006" key="4">
    <source>
        <dbReference type="Google" id="ProtNLM"/>
    </source>
</evidence>
<sequence>MRLTSFLAFGTVLFVSLNLTGCVPGPPPPPPKPKPMVNYYQQGYNDGCWTKRHAGMKKNHYLYDHYYSYRKGWNKGYNVCKPMVKPLPLPPVKPKPKPLPKI</sequence>
<feature type="signal peptide" evidence="1">
    <location>
        <begin position="1"/>
        <end position="21"/>
    </location>
</feature>
<name>A0ABT7R085_9BACT</name>
<keyword evidence="1" id="KW-0732">Signal</keyword>
<reference evidence="2" key="1">
    <citation type="submission" date="2023-01" db="EMBL/GenBank/DDBJ databases">
        <title>Sulfurovum sp. zt1-1 genome assembly.</title>
        <authorList>
            <person name="Wang J."/>
        </authorList>
    </citation>
    <scope>NUCLEOTIDE SEQUENCE</scope>
    <source>
        <strain evidence="2">Zt1-1</strain>
    </source>
</reference>
<dbReference type="RefSeq" id="WP_289414321.1">
    <property type="nucleotide sequence ID" value="NZ_JAQIBD010000004.1"/>
</dbReference>
<keyword evidence="3" id="KW-1185">Reference proteome</keyword>
<evidence type="ECO:0000256" key="1">
    <source>
        <dbReference type="SAM" id="SignalP"/>
    </source>
</evidence>
<dbReference type="Proteomes" id="UP001169069">
    <property type="component" value="Unassembled WGS sequence"/>
</dbReference>
<dbReference type="EMBL" id="JAQIBD010000004">
    <property type="protein sequence ID" value="MDM5272504.1"/>
    <property type="molecule type" value="Genomic_DNA"/>
</dbReference>
<organism evidence="2 3">
    <name type="scientific">Sulfurovum zhangzhouensis</name>
    <dbReference type="NCBI Taxonomy" id="3019067"/>
    <lineage>
        <taxon>Bacteria</taxon>
        <taxon>Pseudomonadati</taxon>
        <taxon>Campylobacterota</taxon>
        <taxon>Epsilonproteobacteria</taxon>
        <taxon>Campylobacterales</taxon>
        <taxon>Sulfurovaceae</taxon>
        <taxon>Sulfurovum</taxon>
    </lineage>
</organism>